<dbReference type="AlphaFoldDB" id="A0A1V8SEH7"/>
<comment type="caution">
    <text evidence="1">The sequence shown here is derived from an EMBL/GenBank/DDBJ whole genome shotgun (WGS) entry which is preliminary data.</text>
</comment>
<evidence type="ECO:0000313" key="1">
    <source>
        <dbReference type="EMBL" id="OQN97554.1"/>
    </source>
</evidence>
<evidence type="ECO:0008006" key="3">
    <source>
        <dbReference type="Google" id="ProtNLM"/>
    </source>
</evidence>
<dbReference type="InterPro" id="IPR036047">
    <property type="entry name" value="F-box-like_dom_sf"/>
</dbReference>
<name>A0A1V8SEH7_9PEZI</name>
<dbReference type="SUPFAM" id="SSF81383">
    <property type="entry name" value="F-box domain"/>
    <property type="match status" value="1"/>
</dbReference>
<dbReference type="EMBL" id="NAJO01000053">
    <property type="protein sequence ID" value="OQN97554.1"/>
    <property type="molecule type" value="Genomic_DNA"/>
</dbReference>
<reference evidence="2" key="1">
    <citation type="submission" date="2017-03" db="EMBL/GenBank/DDBJ databases">
        <title>Genomes of endolithic fungi from Antarctica.</title>
        <authorList>
            <person name="Coleine C."/>
            <person name="Masonjones S."/>
            <person name="Stajich J.E."/>
        </authorList>
    </citation>
    <scope>NUCLEOTIDE SEQUENCE [LARGE SCALE GENOMIC DNA]</scope>
    <source>
        <strain evidence="2">CCFEE 5527</strain>
    </source>
</reference>
<sequence>MAAAEALALPEILEQILLAMDDTKTLLFAGRVNNHWRAVISDSVKLQEALFFRQSAPPTDGRFVERNPLLLEYGDEGCNLCDLAGERIEDVPHVSAQGKASSLHSDDDFCDQGGCITMSVNTDSTLSEIIKDTADKIAM</sequence>
<dbReference type="InParanoid" id="A0A1V8SEH7"/>
<evidence type="ECO:0000313" key="2">
    <source>
        <dbReference type="Proteomes" id="UP000192596"/>
    </source>
</evidence>
<protein>
    <recommendedName>
        <fullName evidence="3">F-box domain-containing protein</fullName>
    </recommendedName>
</protein>
<dbReference type="Proteomes" id="UP000192596">
    <property type="component" value="Unassembled WGS sequence"/>
</dbReference>
<dbReference type="STRING" id="1507870.A0A1V8SEH7"/>
<organism evidence="1 2">
    <name type="scientific">Cryoendolithus antarcticus</name>
    <dbReference type="NCBI Taxonomy" id="1507870"/>
    <lineage>
        <taxon>Eukaryota</taxon>
        <taxon>Fungi</taxon>
        <taxon>Dikarya</taxon>
        <taxon>Ascomycota</taxon>
        <taxon>Pezizomycotina</taxon>
        <taxon>Dothideomycetes</taxon>
        <taxon>Dothideomycetidae</taxon>
        <taxon>Cladosporiales</taxon>
        <taxon>Cladosporiaceae</taxon>
        <taxon>Cryoendolithus</taxon>
    </lineage>
</organism>
<proteinExistence type="predicted"/>
<keyword evidence="2" id="KW-1185">Reference proteome</keyword>
<gene>
    <name evidence="1" type="ORF">B0A48_16708</name>
</gene>
<accession>A0A1V8SEH7</accession>